<evidence type="ECO:0000313" key="2">
    <source>
        <dbReference type="Proteomes" id="UP001058074"/>
    </source>
</evidence>
<dbReference type="Proteomes" id="UP001058074">
    <property type="component" value="Unassembled WGS sequence"/>
</dbReference>
<dbReference type="EMBL" id="BROD01000001">
    <property type="protein sequence ID" value="GKX65822.1"/>
    <property type="molecule type" value="Genomic_DNA"/>
</dbReference>
<sequence>MGKMKEYFGRGFIGILDDSLKITINNDEYYDDGVLKKLNCEVENEDELDKIKTYVNRKIKLKVTGIKTIRRKEEFNFEHDIYINKIIRIADINTKIRFDIEILNLNNEKEISKLLKESIELLFYWHLERSKGNEQEAEKILQKKFAISQKIVELGGNFEISEELFNEGKQEFLKKRLEQIERLLIRELPYDKFGRTDTTTYTVGKYHY</sequence>
<comment type="caution">
    <text evidence="1">The sequence shown here is derived from an EMBL/GenBank/DDBJ whole genome shotgun (WGS) entry which is preliminary data.</text>
</comment>
<evidence type="ECO:0000313" key="1">
    <source>
        <dbReference type="EMBL" id="GKX65822.1"/>
    </source>
</evidence>
<name>A0ACB5R9V3_9CLOT</name>
<keyword evidence="2" id="KW-1185">Reference proteome</keyword>
<accession>A0ACB5R9V3</accession>
<proteinExistence type="predicted"/>
<protein>
    <submittedName>
        <fullName evidence="1">Uncharacterized protein</fullName>
    </submittedName>
</protein>
<gene>
    <name evidence="1" type="ORF">rsdtw13_10800</name>
</gene>
<organism evidence="1 2">
    <name type="scientific">Inconstantimicrobium mannanitabidum</name>
    <dbReference type="NCBI Taxonomy" id="1604901"/>
    <lineage>
        <taxon>Bacteria</taxon>
        <taxon>Bacillati</taxon>
        <taxon>Bacillota</taxon>
        <taxon>Clostridia</taxon>
        <taxon>Eubacteriales</taxon>
        <taxon>Clostridiaceae</taxon>
        <taxon>Inconstantimicrobium</taxon>
    </lineage>
</organism>
<reference evidence="1" key="1">
    <citation type="journal article" date="2025" name="Int. J. Syst. Evol. Microbiol.">
        <title>Inconstantimicrobium mannanitabidum sp. nov., a novel member of the family Clostridiaceae isolated from anoxic soil under the treatment of reductive soil disinfestation.</title>
        <authorList>
            <person name="Ueki A."/>
            <person name="Tonouchi A."/>
            <person name="Honma S."/>
            <person name="Kaku N."/>
            <person name="Ueki K."/>
        </authorList>
    </citation>
    <scope>NUCLEOTIDE SEQUENCE</scope>
    <source>
        <strain evidence="1">TW13</strain>
    </source>
</reference>